<proteinExistence type="inferred from homology"/>
<name>A0A852WP82_9MICO</name>
<organism evidence="3 4">
    <name type="scientific">Pedococcus badiiscoriae</name>
    <dbReference type="NCBI Taxonomy" id="642776"/>
    <lineage>
        <taxon>Bacteria</taxon>
        <taxon>Bacillati</taxon>
        <taxon>Actinomycetota</taxon>
        <taxon>Actinomycetes</taxon>
        <taxon>Micrococcales</taxon>
        <taxon>Intrasporangiaceae</taxon>
        <taxon>Pedococcus</taxon>
    </lineage>
</organism>
<dbReference type="Gene3D" id="2.30.110.10">
    <property type="entry name" value="Electron Transport, Fmn-binding Protein, Chain A"/>
    <property type="match status" value="1"/>
</dbReference>
<comment type="caution">
    <text evidence="3">The sequence shown here is derived from an EMBL/GenBank/DDBJ whole genome shotgun (WGS) entry which is preliminary data.</text>
</comment>
<evidence type="ECO:0000313" key="4">
    <source>
        <dbReference type="Proteomes" id="UP000573599"/>
    </source>
</evidence>
<dbReference type="GO" id="GO:0005886">
    <property type="term" value="C:plasma membrane"/>
    <property type="evidence" value="ECO:0007669"/>
    <property type="project" value="TreeGrafter"/>
</dbReference>
<evidence type="ECO:0000256" key="2">
    <source>
        <dbReference type="ARBA" id="ARBA00049106"/>
    </source>
</evidence>
<comment type="catalytic activity">
    <reaction evidence="2">
        <text>oxidized coenzyme F420-(gamma-L-Glu)(n) + a quinol + H(+) = reduced coenzyme F420-(gamma-L-Glu)(n) + a quinone</text>
        <dbReference type="Rhea" id="RHEA:39663"/>
        <dbReference type="Rhea" id="RHEA-COMP:12939"/>
        <dbReference type="Rhea" id="RHEA-COMP:14378"/>
        <dbReference type="ChEBI" id="CHEBI:15378"/>
        <dbReference type="ChEBI" id="CHEBI:24646"/>
        <dbReference type="ChEBI" id="CHEBI:132124"/>
        <dbReference type="ChEBI" id="CHEBI:133980"/>
        <dbReference type="ChEBI" id="CHEBI:139511"/>
    </reaction>
</comment>
<evidence type="ECO:0000256" key="1">
    <source>
        <dbReference type="ARBA" id="ARBA00008710"/>
    </source>
</evidence>
<keyword evidence="4" id="KW-1185">Reference proteome</keyword>
<dbReference type="InterPro" id="IPR004378">
    <property type="entry name" value="F420H2_quin_Rdtase"/>
</dbReference>
<comment type="similarity">
    <text evidence="1">Belongs to the F420H(2)-dependent quinone reductase family.</text>
</comment>
<accession>A0A852WP82</accession>
<evidence type="ECO:0000313" key="3">
    <source>
        <dbReference type="EMBL" id="NYG07062.1"/>
    </source>
</evidence>
<gene>
    <name evidence="3" type="ORF">BJ986_001549</name>
</gene>
<dbReference type="Pfam" id="PF04075">
    <property type="entry name" value="F420H2_quin_red"/>
    <property type="match status" value="1"/>
</dbReference>
<dbReference type="AlphaFoldDB" id="A0A852WP82"/>
<dbReference type="PANTHER" id="PTHR39428">
    <property type="entry name" value="F420H(2)-DEPENDENT QUINONE REDUCTASE RV1261C"/>
    <property type="match status" value="1"/>
</dbReference>
<protein>
    <submittedName>
        <fullName evidence="3">Deazaflavin-dependent oxidoreductase (Nitroreductase family)</fullName>
    </submittedName>
</protein>
<dbReference type="EMBL" id="JACCAB010000001">
    <property type="protein sequence ID" value="NYG07062.1"/>
    <property type="molecule type" value="Genomic_DNA"/>
</dbReference>
<sequence length="159" mass="17245">MGRHVEEARMNPVMKATMKAGSSLMVSLYKASGGRIGGRVKGLQVILLTVPGRRTGRPHTTAVSCFEHAGGYVVAGSAGGMPREPQWFKNLRKAPAAEVQLGRRRFRAAVRELLGTERDEVWRDVVVARAPFFADYSTKGHRTIPLALLTPLPEPGLGA</sequence>
<dbReference type="InterPro" id="IPR012349">
    <property type="entry name" value="Split_barrel_FMN-bd"/>
</dbReference>
<dbReference type="RefSeq" id="WP_179421454.1">
    <property type="nucleotide sequence ID" value="NZ_JACCAB010000001.1"/>
</dbReference>
<dbReference type="Proteomes" id="UP000573599">
    <property type="component" value="Unassembled WGS sequence"/>
</dbReference>
<reference evidence="3 4" key="1">
    <citation type="submission" date="2020-07" db="EMBL/GenBank/DDBJ databases">
        <title>Sequencing the genomes of 1000 actinobacteria strains.</title>
        <authorList>
            <person name="Klenk H.-P."/>
        </authorList>
    </citation>
    <scope>NUCLEOTIDE SEQUENCE [LARGE SCALE GENOMIC DNA]</scope>
    <source>
        <strain evidence="3 4">DSM 23987</strain>
    </source>
</reference>
<dbReference type="PANTHER" id="PTHR39428:SF1">
    <property type="entry name" value="F420H(2)-DEPENDENT QUINONE REDUCTASE RV1261C"/>
    <property type="match status" value="1"/>
</dbReference>
<dbReference type="GO" id="GO:0070967">
    <property type="term" value="F:coenzyme F420 binding"/>
    <property type="evidence" value="ECO:0007669"/>
    <property type="project" value="TreeGrafter"/>
</dbReference>
<dbReference type="NCBIfam" id="TIGR00026">
    <property type="entry name" value="hi_GC_TIGR00026"/>
    <property type="match status" value="1"/>
</dbReference>
<dbReference type="GO" id="GO:0016491">
    <property type="term" value="F:oxidoreductase activity"/>
    <property type="evidence" value="ECO:0007669"/>
    <property type="project" value="InterPro"/>
</dbReference>